<sequence length="116" mass="12832">MTVFESLNETTDRATDTAEKYVKTSKEYFKLKVFQQLTLTLSLVTKFAVVGGLIAFSVIFTAVAGAIAIGEYLGNMSLGYLIIGAIFLLLSFIVYLLRSHINSKIISSMANKFFDK</sequence>
<keyword evidence="1" id="KW-0812">Transmembrane</keyword>
<reference evidence="2 3" key="1">
    <citation type="submission" date="2019-08" db="EMBL/GenBank/DDBJ databases">
        <title>Genome of Psychroserpens burtonensis ACAM 167.</title>
        <authorList>
            <person name="Bowman J.P."/>
        </authorList>
    </citation>
    <scope>NUCLEOTIDE SEQUENCE [LARGE SCALE GENOMIC DNA]</scope>
    <source>
        <strain evidence="2 3">ACAM 167</strain>
    </source>
</reference>
<dbReference type="OrthoDB" id="1202744at2"/>
<organism evidence="2 3">
    <name type="scientific">Psychroserpens burtonensis</name>
    <dbReference type="NCBI Taxonomy" id="49278"/>
    <lineage>
        <taxon>Bacteria</taxon>
        <taxon>Pseudomonadati</taxon>
        <taxon>Bacteroidota</taxon>
        <taxon>Flavobacteriia</taxon>
        <taxon>Flavobacteriales</taxon>
        <taxon>Flavobacteriaceae</taxon>
        <taxon>Psychroserpens</taxon>
    </lineage>
</organism>
<protein>
    <recommendedName>
        <fullName evidence="4">Phage holin family protein</fullName>
    </recommendedName>
</protein>
<keyword evidence="1" id="KW-0472">Membrane</keyword>
<keyword evidence="1" id="KW-1133">Transmembrane helix</keyword>
<evidence type="ECO:0000313" key="2">
    <source>
        <dbReference type="EMBL" id="TXE19954.1"/>
    </source>
</evidence>
<accession>A0A5C7BB78</accession>
<evidence type="ECO:0000313" key="3">
    <source>
        <dbReference type="Proteomes" id="UP000321938"/>
    </source>
</evidence>
<dbReference type="Proteomes" id="UP000321938">
    <property type="component" value="Unassembled WGS sequence"/>
</dbReference>
<evidence type="ECO:0000256" key="1">
    <source>
        <dbReference type="SAM" id="Phobius"/>
    </source>
</evidence>
<comment type="caution">
    <text evidence="2">The sequence shown here is derived from an EMBL/GenBank/DDBJ whole genome shotgun (WGS) entry which is preliminary data.</text>
</comment>
<evidence type="ECO:0008006" key="4">
    <source>
        <dbReference type="Google" id="ProtNLM"/>
    </source>
</evidence>
<dbReference type="RefSeq" id="WP_028872533.1">
    <property type="nucleotide sequence ID" value="NZ_VOSB01000002.1"/>
</dbReference>
<keyword evidence="3" id="KW-1185">Reference proteome</keyword>
<feature type="transmembrane region" description="Helical" evidence="1">
    <location>
        <begin position="47"/>
        <end position="70"/>
    </location>
</feature>
<gene>
    <name evidence="2" type="ORF">ES692_01460</name>
</gene>
<proteinExistence type="predicted"/>
<dbReference type="STRING" id="1123037.GCA_000425305_02801"/>
<name>A0A5C7BB78_9FLAO</name>
<dbReference type="EMBL" id="VOSB01000002">
    <property type="protein sequence ID" value="TXE19954.1"/>
    <property type="molecule type" value="Genomic_DNA"/>
</dbReference>
<dbReference type="AlphaFoldDB" id="A0A5C7BB78"/>
<feature type="transmembrane region" description="Helical" evidence="1">
    <location>
        <begin position="76"/>
        <end position="97"/>
    </location>
</feature>